<feature type="non-terminal residue" evidence="1">
    <location>
        <position position="1"/>
    </location>
</feature>
<proteinExistence type="predicted"/>
<gene>
    <name evidence="1" type="ORF">CR513_24289</name>
</gene>
<reference evidence="1" key="1">
    <citation type="submission" date="2018-05" db="EMBL/GenBank/DDBJ databases">
        <title>Draft genome of Mucuna pruriens seed.</title>
        <authorList>
            <person name="Nnadi N.E."/>
            <person name="Vos R."/>
            <person name="Hasami M.H."/>
            <person name="Devisetty U.K."/>
            <person name="Aguiy J.C."/>
        </authorList>
    </citation>
    <scope>NUCLEOTIDE SEQUENCE [LARGE SCALE GENOMIC DNA]</scope>
    <source>
        <strain evidence="1">JCA_2017</strain>
    </source>
</reference>
<dbReference type="AlphaFoldDB" id="A0A371GSC7"/>
<dbReference type="Proteomes" id="UP000257109">
    <property type="component" value="Unassembled WGS sequence"/>
</dbReference>
<sequence length="240" mass="27850">MVNPSWNDWSRLLEDTLWAHRTAYQTPLGMSPYWIVFGRACHLLELEELHLEAYENSQIYKQKVKRFHDNRILRKEFIVIQKVLLFHSRLKLIAELRDEANNQNFKVNGHQIKPYHEGPTLMVGEVPHKCGGDTPRNCKSKLESHMKSNQLRPKTSRPDVVVPTRLVLLHADSVSAYRFRLRMLTPSLHVDFISSSQVNVPTPTLVAGSRCRSRPIHPDPSWNQDRLHPSNFKHVLTVVS</sequence>
<accession>A0A371GSC7</accession>
<name>A0A371GSC7_MUCPR</name>
<dbReference type="EMBL" id="QJKJ01004607">
    <property type="protein sequence ID" value="RDX93449.1"/>
    <property type="molecule type" value="Genomic_DNA"/>
</dbReference>
<keyword evidence="2" id="KW-1185">Reference proteome</keyword>
<protein>
    <submittedName>
        <fullName evidence="1">Uncharacterized protein</fullName>
    </submittedName>
</protein>
<dbReference type="OrthoDB" id="1903608at2759"/>
<evidence type="ECO:0000313" key="1">
    <source>
        <dbReference type="EMBL" id="RDX93449.1"/>
    </source>
</evidence>
<organism evidence="1 2">
    <name type="scientific">Mucuna pruriens</name>
    <name type="common">Velvet bean</name>
    <name type="synonym">Dolichos pruriens</name>
    <dbReference type="NCBI Taxonomy" id="157652"/>
    <lineage>
        <taxon>Eukaryota</taxon>
        <taxon>Viridiplantae</taxon>
        <taxon>Streptophyta</taxon>
        <taxon>Embryophyta</taxon>
        <taxon>Tracheophyta</taxon>
        <taxon>Spermatophyta</taxon>
        <taxon>Magnoliopsida</taxon>
        <taxon>eudicotyledons</taxon>
        <taxon>Gunneridae</taxon>
        <taxon>Pentapetalae</taxon>
        <taxon>rosids</taxon>
        <taxon>fabids</taxon>
        <taxon>Fabales</taxon>
        <taxon>Fabaceae</taxon>
        <taxon>Papilionoideae</taxon>
        <taxon>50 kb inversion clade</taxon>
        <taxon>NPAAA clade</taxon>
        <taxon>indigoferoid/millettioid clade</taxon>
        <taxon>Phaseoleae</taxon>
        <taxon>Mucuna</taxon>
    </lineage>
</organism>
<dbReference type="GO" id="GO:0003676">
    <property type="term" value="F:nucleic acid binding"/>
    <property type="evidence" value="ECO:0007669"/>
    <property type="project" value="InterPro"/>
</dbReference>
<evidence type="ECO:0000313" key="2">
    <source>
        <dbReference type="Proteomes" id="UP000257109"/>
    </source>
</evidence>
<dbReference type="InterPro" id="IPR036397">
    <property type="entry name" value="RNaseH_sf"/>
</dbReference>
<dbReference type="Gene3D" id="3.30.420.10">
    <property type="entry name" value="Ribonuclease H-like superfamily/Ribonuclease H"/>
    <property type="match status" value="1"/>
</dbReference>
<comment type="caution">
    <text evidence="1">The sequence shown here is derived from an EMBL/GenBank/DDBJ whole genome shotgun (WGS) entry which is preliminary data.</text>
</comment>